<organism evidence="5 6">
    <name type="scientific">Daphnia galeata</name>
    <dbReference type="NCBI Taxonomy" id="27404"/>
    <lineage>
        <taxon>Eukaryota</taxon>
        <taxon>Metazoa</taxon>
        <taxon>Ecdysozoa</taxon>
        <taxon>Arthropoda</taxon>
        <taxon>Crustacea</taxon>
        <taxon>Branchiopoda</taxon>
        <taxon>Diplostraca</taxon>
        <taxon>Cladocera</taxon>
        <taxon>Anomopoda</taxon>
        <taxon>Daphniidae</taxon>
        <taxon>Daphnia</taxon>
    </lineage>
</organism>
<dbReference type="SUPFAM" id="SSF52058">
    <property type="entry name" value="L domain-like"/>
    <property type="match status" value="1"/>
</dbReference>
<keyword evidence="3" id="KW-0677">Repeat</keyword>
<dbReference type="Proteomes" id="UP000789390">
    <property type="component" value="Unassembled WGS sequence"/>
</dbReference>
<evidence type="ECO:0000313" key="5">
    <source>
        <dbReference type="EMBL" id="CAH0102378.1"/>
    </source>
</evidence>
<accession>A0A8J2WD28</accession>
<dbReference type="AlphaFoldDB" id="A0A8J2WD28"/>
<feature type="signal peptide" evidence="4">
    <location>
        <begin position="1"/>
        <end position="23"/>
    </location>
</feature>
<dbReference type="InterPro" id="IPR003591">
    <property type="entry name" value="Leu-rich_rpt_typical-subtyp"/>
</dbReference>
<keyword evidence="6" id="KW-1185">Reference proteome</keyword>
<dbReference type="OrthoDB" id="6374966at2759"/>
<evidence type="ECO:0000256" key="4">
    <source>
        <dbReference type="SAM" id="SignalP"/>
    </source>
</evidence>
<gene>
    <name evidence="5" type="ORF">DGAL_LOCUS4774</name>
</gene>
<evidence type="ECO:0000256" key="1">
    <source>
        <dbReference type="ARBA" id="ARBA00022614"/>
    </source>
</evidence>
<dbReference type="Gene3D" id="3.80.10.10">
    <property type="entry name" value="Ribonuclease Inhibitor"/>
    <property type="match status" value="1"/>
</dbReference>
<evidence type="ECO:0000313" key="6">
    <source>
        <dbReference type="Proteomes" id="UP000789390"/>
    </source>
</evidence>
<evidence type="ECO:0000256" key="3">
    <source>
        <dbReference type="ARBA" id="ARBA00022737"/>
    </source>
</evidence>
<name>A0A8J2WD28_9CRUS</name>
<dbReference type="PANTHER" id="PTHR24364:SF18">
    <property type="entry name" value="LP06937P"/>
    <property type="match status" value="1"/>
</dbReference>
<keyword evidence="1" id="KW-0433">Leucine-rich repeat</keyword>
<proteinExistence type="predicted"/>
<sequence>MNRSHLIPICLFGLWLVVTSVAGLSVDVDNICKKRAISTCSREYSPCSCTDGNVVCDQISVADIKIVFSTMPRHDLKSVKIILSPYETEPIPDDILGNVRVTSIELACVENSNLRVSNYAFRASSESVRSANIDGCNLSQLDFAFMSDMNKLHNLYIFRSIEFISFQGLPSSPDFKLMSITGSSQFLALDDTPVNLFGLEILYLNDNQLDDTEAAKLIKSLASSSVESLIEFRLYNNKLTRIPDMLLSLPNLKELSLNNNQITLLSTNSLAFKGPISISLGNNNIRNIRPGAFGSLKSMGTFVTIRLNLNKFNRMDSNVFQTVLEGMALAGEGSLELGETPITCDCSLAWLIRDSRHLLKHVFYGKCLEDSSDFADTNLERFSECPTA</sequence>
<feature type="chain" id="PRO_5035230443" description="Membrane glycoprotein lig-1" evidence="4">
    <location>
        <begin position="24"/>
        <end position="388"/>
    </location>
</feature>
<evidence type="ECO:0008006" key="7">
    <source>
        <dbReference type="Google" id="ProtNLM"/>
    </source>
</evidence>
<dbReference type="Pfam" id="PF12799">
    <property type="entry name" value="LRR_4"/>
    <property type="match status" value="1"/>
</dbReference>
<dbReference type="InterPro" id="IPR052286">
    <property type="entry name" value="Wnt_signaling_inhibitor"/>
</dbReference>
<evidence type="ECO:0000256" key="2">
    <source>
        <dbReference type="ARBA" id="ARBA00022729"/>
    </source>
</evidence>
<dbReference type="GO" id="GO:0016020">
    <property type="term" value="C:membrane"/>
    <property type="evidence" value="ECO:0007669"/>
    <property type="project" value="TreeGrafter"/>
</dbReference>
<reference evidence="5" key="1">
    <citation type="submission" date="2021-11" db="EMBL/GenBank/DDBJ databases">
        <authorList>
            <person name="Schell T."/>
        </authorList>
    </citation>
    <scope>NUCLEOTIDE SEQUENCE</scope>
    <source>
        <strain evidence="5">M5</strain>
    </source>
</reference>
<dbReference type="SMART" id="SM00369">
    <property type="entry name" value="LRR_TYP"/>
    <property type="match status" value="3"/>
</dbReference>
<comment type="caution">
    <text evidence="5">The sequence shown here is derived from an EMBL/GenBank/DDBJ whole genome shotgun (WGS) entry which is preliminary data.</text>
</comment>
<protein>
    <recommendedName>
        <fullName evidence="7">Membrane glycoprotein lig-1</fullName>
    </recommendedName>
</protein>
<dbReference type="InterPro" id="IPR025875">
    <property type="entry name" value="Leu-rich_rpt_4"/>
</dbReference>
<keyword evidence="2 4" id="KW-0732">Signal</keyword>
<dbReference type="PANTHER" id="PTHR24364">
    <property type="entry name" value="LP06937P"/>
    <property type="match status" value="1"/>
</dbReference>
<dbReference type="InterPro" id="IPR032675">
    <property type="entry name" value="LRR_dom_sf"/>
</dbReference>
<dbReference type="EMBL" id="CAKKLH010000079">
    <property type="protein sequence ID" value="CAH0102378.1"/>
    <property type="molecule type" value="Genomic_DNA"/>
</dbReference>